<dbReference type="GO" id="GO:0006879">
    <property type="term" value="P:intracellular iron ion homeostasis"/>
    <property type="evidence" value="ECO:0007669"/>
    <property type="project" value="UniProtKB-KW"/>
</dbReference>
<sequence>MATVVTTLPLKLLIFTNALAHVTSCHILLIPTSVCFPPLTFCVLTVLTPLCSEDAPVRDVIFLLVFQQFLLVSATSSGFCCFPLSLPQVSPHYSLMSPLSLLCVLGQTSADLNAQKLEVAMSSSVMESQLCQNFHRECMAAINRMVNLELYASYVYLSMSYYFDRDDMALRHMAQFQRKQSHKEREHAEKFLKYQNRRGGRILLQDIKKPERDEWGNSLEALQCALKLEKTLNQALLDLHKLATEQNDPHLCDFLESEYLEEQVKTIKQLGDHFTNLKRLGVPQNGMGEYLFDKHTLGERNKN</sequence>
<feature type="binding site" evidence="8">
    <location>
        <position position="263"/>
    </location>
    <ligand>
        <name>Fe cation</name>
        <dbReference type="ChEBI" id="CHEBI:24875"/>
        <label>1</label>
    </ligand>
</feature>
<evidence type="ECO:0000256" key="5">
    <source>
        <dbReference type="ARBA" id="ARBA00023004"/>
    </source>
</evidence>
<name>A0A8C3SA85_CHESE</name>
<feature type="binding site" evidence="8">
    <location>
        <position position="149"/>
    </location>
    <ligand>
        <name>Fe cation</name>
        <dbReference type="ChEBI" id="CHEBI:24875"/>
        <label>1</label>
    </ligand>
</feature>
<dbReference type="Pfam" id="PF00210">
    <property type="entry name" value="Ferritin"/>
    <property type="match status" value="1"/>
</dbReference>
<evidence type="ECO:0000256" key="4">
    <source>
        <dbReference type="ARBA" id="ARBA00023002"/>
    </source>
</evidence>
<dbReference type="GO" id="GO:0005737">
    <property type="term" value="C:cytoplasm"/>
    <property type="evidence" value="ECO:0007669"/>
    <property type="project" value="TreeGrafter"/>
</dbReference>
<evidence type="ECO:0000313" key="12">
    <source>
        <dbReference type="Proteomes" id="UP000694403"/>
    </source>
</evidence>
<reference evidence="11" key="1">
    <citation type="submission" date="2025-08" db="UniProtKB">
        <authorList>
            <consortium name="Ensembl"/>
        </authorList>
    </citation>
    <scope>IDENTIFICATION</scope>
</reference>
<feature type="binding site" evidence="8">
    <location>
        <position position="187"/>
    </location>
    <ligand>
        <name>Fe cation</name>
        <dbReference type="ChEBI" id="CHEBI:24875"/>
        <label>1</label>
    </ligand>
</feature>
<keyword evidence="3 8" id="KW-0479">Metal-binding</keyword>
<evidence type="ECO:0000256" key="8">
    <source>
        <dbReference type="PIRSR" id="PIRSR601519-1"/>
    </source>
</evidence>
<keyword evidence="12" id="KW-1185">Reference proteome</keyword>
<dbReference type="Gene3D" id="1.20.1260.10">
    <property type="match status" value="1"/>
</dbReference>
<dbReference type="InterPro" id="IPR009078">
    <property type="entry name" value="Ferritin-like_SF"/>
</dbReference>
<accession>A0A8C3SA85</accession>
<dbReference type="Ensembl" id="ENSCSRT00000011381.1">
    <property type="protein sequence ID" value="ENSCSRP00000010972.1"/>
    <property type="gene ID" value="ENSCSRG00000008128.1"/>
</dbReference>
<dbReference type="GO" id="GO:0004322">
    <property type="term" value="F:ferroxidase activity"/>
    <property type="evidence" value="ECO:0007669"/>
    <property type="project" value="UniProtKB-EC"/>
</dbReference>
<comment type="catalytic activity">
    <reaction evidence="7">
        <text>4 Fe(2+) + O2 + 4 H(+) = 4 Fe(3+) + 2 H2O</text>
        <dbReference type="Rhea" id="RHEA:11148"/>
        <dbReference type="ChEBI" id="CHEBI:15377"/>
        <dbReference type="ChEBI" id="CHEBI:15378"/>
        <dbReference type="ChEBI" id="CHEBI:15379"/>
        <dbReference type="ChEBI" id="CHEBI:29033"/>
        <dbReference type="ChEBI" id="CHEBI:29034"/>
        <dbReference type="EC" id="1.16.3.1"/>
    </reaction>
</comment>
<dbReference type="PANTHER" id="PTHR11431">
    <property type="entry name" value="FERRITIN"/>
    <property type="match status" value="1"/>
</dbReference>
<comment type="similarity">
    <text evidence="1 9">Belongs to the ferritin family.</text>
</comment>
<evidence type="ECO:0000256" key="9">
    <source>
        <dbReference type="RuleBase" id="RU361145"/>
    </source>
</evidence>
<dbReference type="CDD" id="cd01056">
    <property type="entry name" value="Euk_Ferritin"/>
    <property type="match status" value="1"/>
</dbReference>
<feature type="binding site" evidence="8">
    <location>
        <position position="229"/>
    </location>
    <ligand>
        <name>Fe cation</name>
        <dbReference type="ChEBI" id="CHEBI:24875"/>
        <label>1</label>
    </ligand>
</feature>
<protein>
    <recommendedName>
        <fullName evidence="9">Ferritin</fullName>
    </recommendedName>
</protein>
<evidence type="ECO:0000256" key="2">
    <source>
        <dbReference type="ARBA" id="ARBA00022434"/>
    </source>
</evidence>
<comment type="function">
    <text evidence="6">Stores iron in a soluble, non-toxic, readily available form. Important for iron homeostasis. Has ferroxidase activity. Iron is taken up in the ferrous form and deposited as ferric hydroxides after oxidation.</text>
</comment>
<reference evidence="11" key="2">
    <citation type="submission" date="2025-09" db="UniProtKB">
        <authorList>
            <consortium name="Ensembl"/>
        </authorList>
    </citation>
    <scope>IDENTIFICATION</scope>
</reference>
<dbReference type="InterPro" id="IPR009040">
    <property type="entry name" value="Ferritin-like_diiron"/>
</dbReference>
<evidence type="ECO:0000256" key="6">
    <source>
        <dbReference type="ARBA" id="ARBA00025111"/>
    </source>
</evidence>
<comment type="function">
    <text evidence="9">Stores iron in a soluble, non-toxic, readily available form. Important for iron homeostasis. Iron is taken up in the ferrous form and deposited as ferric hydroxides after oxidation.</text>
</comment>
<dbReference type="InterPro" id="IPR001519">
    <property type="entry name" value="Ferritin"/>
</dbReference>
<evidence type="ECO:0000256" key="3">
    <source>
        <dbReference type="ARBA" id="ARBA00022723"/>
    </source>
</evidence>
<organism evidence="11 12">
    <name type="scientific">Chelydra serpentina</name>
    <name type="common">Snapping turtle</name>
    <name type="synonym">Testudo serpentina</name>
    <dbReference type="NCBI Taxonomy" id="8475"/>
    <lineage>
        <taxon>Eukaryota</taxon>
        <taxon>Metazoa</taxon>
        <taxon>Chordata</taxon>
        <taxon>Craniata</taxon>
        <taxon>Vertebrata</taxon>
        <taxon>Euteleostomi</taxon>
        <taxon>Archelosauria</taxon>
        <taxon>Testudinata</taxon>
        <taxon>Testudines</taxon>
        <taxon>Cryptodira</taxon>
        <taxon>Durocryptodira</taxon>
        <taxon>Americhelydia</taxon>
        <taxon>Chelydroidea</taxon>
        <taxon>Chelydridae</taxon>
        <taxon>Chelydra</taxon>
    </lineage>
</organism>
<dbReference type="SUPFAM" id="SSF47240">
    <property type="entry name" value="Ferritin-like"/>
    <property type="match status" value="1"/>
</dbReference>
<dbReference type="AlphaFoldDB" id="A0A8C3SA85"/>
<keyword evidence="2 9" id="KW-0409">Iron storage</keyword>
<dbReference type="InterPro" id="IPR014034">
    <property type="entry name" value="Ferritin_CS"/>
</dbReference>
<evidence type="ECO:0000256" key="7">
    <source>
        <dbReference type="ARBA" id="ARBA00047990"/>
    </source>
</evidence>
<keyword evidence="5 8" id="KW-0408">Iron</keyword>
<evidence type="ECO:0000313" key="11">
    <source>
        <dbReference type="Ensembl" id="ENSCSRP00000010972.1"/>
    </source>
</evidence>
<keyword evidence="4" id="KW-0560">Oxidoreductase</keyword>
<dbReference type="GO" id="GO:0006826">
    <property type="term" value="P:iron ion transport"/>
    <property type="evidence" value="ECO:0007669"/>
    <property type="project" value="InterPro"/>
</dbReference>
<dbReference type="PROSITE" id="PS50905">
    <property type="entry name" value="FERRITIN_LIKE"/>
    <property type="match status" value="1"/>
</dbReference>
<feature type="domain" description="Ferritin-like diiron" evidence="10">
    <location>
        <begin position="132"/>
        <end position="281"/>
    </location>
</feature>
<dbReference type="GO" id="GO:0008199">
    <property type="term" value="F:ferric iron binding"/>
    <property type="evidence" value="ECO:0007669"/>
    <property type="project" value="InterPro"/>
</dbReference>
<dbReference type="InterPro" id="IPR012347">
    <property type="entry name" value="Ferritin-like"/>
</dbReference>
<feature type="binding site" evidence="8">
    <location>
        <position position="184"/>
    </location>
    <ligand>
        <name>Fe cation</name>
        <dbReference type="ChEBI" id="CHEBI:24875"/>
        <label>1</label>
    </ligand>
</feature>
<dbReference type="PANTHER" id="PTHR11431:SF54">
    <property type="entry name" value="FERRITIN"/>
    <property type="match status" value="1"/>
</dbReference>
<dbReference type="Proteomes" id="UP000694403">
    <property type="component" value="Unplaced"/>
</dbReference>
<evidence type="ECO:0000259" key="10">
    <source>
        <dbReference type="PROSITE" id="PS50905"/>
    </source>
</evidence>
<dbReference type="InterPro" id="IPR008331">
    <property type="entry name" value="Ferritin_DPS_dom"/>
</dbReference>
<dbReference type="PROSITE" id="PS00204">
    <property type="entry name" value="FERRITIN_2"/>
    <property type="match status" value="1"/>
</dbReference>
<evidence type="ECO:0000256" key="1">
    <source>
        <dbReference type="ARBA" id="ARBA00007513"/>
    </source>
</evidence>
<proteinExistence type="inferred from homology"/>
<dbReference type="FunFam" id="1.20.1260.10:FF:000002">
    <property type="entry name" value="Ferritin, mitochondrial"/>
    <property type="match status" value="1"/>
</dbReference>
<dbReference type="GO" id="GO:0008198">
    <property type="term" value="F:ferrous iron binding"/>
    <property type="evidence" value="ECO:0007669"/>
    <property type="project" value="TreeGrafter"/>
</dbReference>